<dbReference type="WBParaSite" id="Smp_335200.1">
    <property type="protein sequence ID" value="Smp_335200.1"/>
    <property type="gene ID" value="Smp_335200"/>
</dbReference>
<sequence length="35" mass="4266">MNLHLIHVTYRTRSNLTHYCTYLRQEKVTSTMKLI</sequence>
<reference evidence="2" key="2">
    <citation type="submission" date="2019-11" db="UniProtKB">
        <authorList>
            <consortium name="WormBaseParasite"/>
        </authorList>
    </citation>
    <scope>IDENTIFICATION</scope>
    <source>
        <strain evidence="2">Puerto Rican</strain>
    </source>
</reference>
<proteinExistence type="predicted"/>
<dbReference type="InParanoid" id="A0A5K4FAQ8"/>
<reference evidence="1" key="1">
    <citation type="journal article" date="2012" name="PLoS Negl. Trop. Dis.">
        <title>A systematically improved high quality genome and transcriptome of the human blood fluke Schistosoma mansoni.</title>
        <authorList>
            <person name="Protasio A.V."/>
            <person name="Tsai I.J."/>
            <person name="Babbage A."/>
            <person name="Nichol S."/>
            <person name="Hunt M."/>
            <person name="Aslett M.A."/>
            <person name="De Silva N."/>
            <person name="Velarde G.S."/>
            <person name="Anderson T.J."/>
            <person name="Clark R.C."/>
            <person name="Davidson C."/>
            <person name="Dillon G.P."/>
            <person name="Holroyd N.E."/>
            <person name="LoVerde P.T."/>
            <person name="Lloyd C."/>
            <person name="McQuillan J."/>
            <person name="Oliveira G."/>
            <person name="Otto T.D."/>
            <person name="Parker-Manuel S.J."/>
            <person name="Quail M.A."/>
            <person name="Wilson R.A."/>
            <person name="Zerlotini A."/>
            <person name="Dunne D.W."/>
            <person name="Berriman M."/>
        </authorList>
    </citation>
    <scope>NUCLEOTIDE SEQUENCE [LARGE SCALE GENOMIC DNA]</scope>
    <source>
        <strain evidence="1">Puerto Rican</strain>
    </source>
</reference>
<evidence type="ECO:0000313" key="1">
    <source>
        <dbReference type="Proteomes" id="UP000008854"/>
    </source>
</evidence>
<dbReference type="Proteomes" id="UP000008854">
    <property type="component" value="Unassembled WGS sequence"/>
</dbReference>
<accession>A0A5K4FAQ8</accession>
<evidence type="ECO:0000313" key="2">
    <source>
        <dbReference type="WBParaSite" id="Smp_335200.1"/>
    </source>
</evidence>
<name>A0A5K4FAQ8_SCHMA</name>
<organism evidence="1 2">
    <name type="scientific">Schistosoma mansoni</name>
    <name type="common">Blood fluke</name>
    <dbReference type="NCBI Taxonomy" id="6183"/>
    <lineage>
        <taxon>Eukaryota</taxon>
        <taxon>Metazoa</taxon>
        <taxon>Spiralia</taxon>
        <taxon>Lophotrochozoa</taxon>
        <taxon>Platyhelminthes</taxon>
        <taxon>Trematoda</taxon>
        <taxon>Digenea</taxon>
        <taxon>Strigeidida</taxon>
        <taxon>Schistosomatoidea</taxon>
        <taxon>Schistosomatidae</taxon>
        <taxon>Schistosoma</taxon>
    </lineage>
</organism>
<protein>
    <submittedName>
        <fullName evidence="2">Uncharacterized protein</fullName>
    </submittedName>
</protein>
<dbReference type="AlphaFoldDB" id="A0A5K4FAQ8"/>
<keyword evidence="1" id="KW-1185">Reference proteome</keyword>